<protein>
    <submittedName>
        <fullName evidence="1">Uncharacterized protein</fullName>
    </submittedName>
</protein>
<dbReference type="AlphaFoldDB" id="A0A0F9PE08"/>
<gene>
    <name evidence="1" type="ORF">LCGC14_1226890</name>
</gene>
<proteinExistence type="predicted"/>
<organism evidence="1">
    <name type="scientific">marine sediment metagenome</name>
    <dbReference type="NCBI Taxonomy" id="412755"/>
    <lineage>
        <taxon>unclassified sequences</taxon>
        <taxon>metagenomes</taxon>
        <taxon>ecological metagenomes</taxon>
    </lineage>
</organism>
<name>A0A0F9PE08_9ZZZZ</name>
<dbReference type="EMBL" id="LAZR01006512">
    <property type="protein sequence ID" value="KKM91597.1"/>
    <property type="molecule type" value="Genomic_DNA"/>
</dbReference>
<sequence>MMSKEKSTNRRKTTTIQISLKTKEYLDELKEKEQLSSHDTVIRIVLLSNKLFKEFF</sequence>
<comment type="caution">
    <text evidence="1">The sequence shown here is derived from an EMBL/GenBank/DDBJ whole genome shotgun (WGS) entry which is preliminary data.</text>
</comment>
<reference evidence="1" key="1">
    <citation type="journal article" date="2015" name="Nature">
        <title>Complex archaea that bridge the gap between prokaryotes and eukaryotes.</title>
        <authorList>
            <person name="Spang A."/>
            <person name="Saw J.H."/>
            <person name="Jorgensen S.L."/>
            <person name="Zaremba-Niedzwiedzka K."/>
            <person name="Martijn J."/>
            <person name="Lind A.E."/>
            <person name="van Eijk R."/>
            <person name="Schleper C."/>
            <person name="Guy L."/>
            <person name="Ettema T.J."/>
        </authorList>
    </citation>
    <scope>NUCLEOTIDE SEQUENCE</scope>
</reference>
<accession>A0A0F9PE08</accession>
<evidence type="ECO:0000313" key="1">
    <source>
        <dbReference type="EMBL" id="KKM91597.1"/>
    </source>
</evidence>